<protein>
    <recommendedName>
        <fullName evidence="2">CobN/magnesium chelatase domain-containing protein</fullName>
    </recommendedName>
</protein>
<keyword evidence="4" id="KW-1185">Reference proteome</keyword>
<sequence length="1309" mass="140339">MNQPAIILLSHAETDLLALDRARARLPAGFPAVAGHSLNPIQEEDELAALLAPALLPRSVLIARIHGKLSGVPGLAGLARAARRPGSPFLLIAISGVEDADPALADASTCAPSVAATVAAYLMAGGVANMANALRYVAHHCLGAEPDFAPPAAMPAHGLYHPDLLVTTRDEWLAHRDAARPLALVVFYRAHVLAGNLDFVDCIIRALGARGLDAVAVFTTSLRDCDPGGMPAALALPGVSPDIIINTVSYPLARPDAGDNGDAATPATGAAAPIPHSELRIPHSQNPFVRLDAPVLQAIACGAPRDSWAASARGLSPTETAVNVALPEFDGRIITVSVSFKENHRYVPDGERIARVAGLAARLVALRRKPAREKRVAIILTNSAGKAQKVGGAVGLDTPASLLHLLDALRANGYAIPPFAGTSDELFAALLGRGCYDEKYPLDPAAAHKYPRSEYTAWFRSLPAALQTHMRETWGEPAAHGPTAAPVRWTPVGKSASSRLLPLPDEPHTDDTHFHFAALELGNVLVALQPPRGFGLDPDAIYHATDLVPTHHYAAFYRWLAAAWRADAVVHLGKHGTLEWLPGKAVALSEACAPDALLGDLPLFYPFVVNDPGEGAQAKRRAHAVIIDHLVPPLTHADLHGPVDTLARVIEEYYRAEALDPAKLPLLQAQIWELVRGARLVDDLREIRRQRHGDHTHEWDERPGESGAPRSLEKLNARDMAHLVEDLDAYLCELGRAQIRHGLHILGRPPEGEALVDMLFALTRHPNGEIPSLTETLAAADAAGAGLCGTGVPPVDGGSAAAGSRGMGDPPMPSNHGRDARATQSTQAADDHARALIRRLVENNFNIETSSAPAAAVRILDYMATRLAPALARTTDEIDSLLRALDGRYIPAGPSGAPSRGMAHVLPTGRNFYNVDPRALPSRAAWTVGQALARDAIERHTAETGAPPASIALSIWGTATMRTGGDEIAQALALIGVRPQWHADTRRTAGFEIIPPAELGRPRIDVTLRVSGFFRDAFPQLMRLFDDAVRAVAALDEPPAQNHVRAHWLADTAALVGEGIDPAAARGRAGRRVFSSKPGAYGTGLLDLIENHNWRGADDLARAFLAWGGWAYGGDTPGGTEATADFRRRLATVDLALHNQDNREHDLFDSDDYFQFQGGLIAAISALSGRKPRAYFGDSSDPARPVNRTLQAEALRVHRTRVVNPKWLAAIRRHGYKGGLEMAATVDYMFGYSATAGVITDWMYEDAAAAYTKGESRDFLRRSNPWALHAIAERMLEAGQRGLWNAKPETLAHLRETLLETESVLESKT</sequence>
<feature type="region of interest" description="Disordered" evidence="1">
    <location>
        <begin position="796"/>
        <end position="825"/>
    </location>
</feature>
<organism evidence="3 4">
    <name type="scientific">Termitidicoccus mucosus</name>
    <dbReference type="NCBI Taxonomy" id="1184151"/>
    <lineage>
        <taxon>Bacteria</taxon>
        <taxon>Pseudomonadati</taxon>
        <taxon>Verrucomicrobiota</taxon>
        <taxon>Opitutia</taxon>
        <taxon>Opitutales</taxon>
        <taxon>Opitutaceae</taxon>
        <taxon>Termitidicoccus</taxon>
    </lineage>
</organism>
<dbReference type="EMBL" id="LRRQ01000118">
    <property type="protein sequence ID" value="OAM88908.1"/>
    <property type="molecule type" value="Genomic_DNA"/>
</dbReference>
<dbReference type="STRING" id="1184151.AW736_15455"/>
<dbReference type="Pfam" id="PF02514">
    <property type="entry name" value="CobN-Mg_chel"/>
    <property type="match status" value="1"/>
</dbReference>
<gene>
    <name evidence="3" type="ORF">AW736_15455</name>
</gene>
<comment type="caution">
    <text evidence="3">The sequence shown here is derived from an EMBL/GenBank/DDBJ whole genome shotgun (WGS) entry which is preliminary data.</text>
</comment>
<evidence type="ECO:0000256" key="1">
    <source>
        <dbReference type="SAM" id="MobiDB-lite"/>
    </source>
</evidence>
<name>A0A178IGQ4_9BACT</name>
<dbReference type="PANTHER" id="PTHR44119:SF4">
    <property type="entry name" value="AEROBIC COBALTOCHELATASE SUBUNIT COBN"/>
    <property type="match status" value="1"/>
</dbReference>
<dbReference type="CDD" id="cd10150">
    <property type="entry name" value="CobN_like"/>
    <property type="match status" value="1"/>
</dbReference>
<proteinExistence type="predicted"/>
<dbReference type="InterPro" id="IPR003672">
    <property type="entry name" value="CobN/Mg_chltase"/>
</dbReference>
<evidence type="ECO:0000313" key="4">
    <source>
        <dbReference type="Proteomes" id="UP000078486"/>
    </source>
</evidence>
<feature type="domain" description="CobN/magnesium chelatase" evidence="2">
    <location>
        <begin position="120"/>
        <end position="1291"/>
    </location>
</feature>
<reference evidence="3 4" key="1">
    <citation type="submission" date="2016-01" db="EMBL/GenBank/DDBJ databases">
        <title>High potential of lignocellulose degradation of a new Verrucomicrobia species.</title>
        <authorList>
            <person name="Wang Y."/>
            <person name="Shi Y."/>
            <person name="Qiu Z."/>
            <person name="Liu S."/>
            <person name="Yang H."/>
        </authorList>
    </citation>
    <scope>NUCLEOTIDE SEQUENCE [LARGE SCALE GENOMIC DNA]</scope>
    <source>
        <strain evidence="3 4">TSB47</strain>
    </source>
</reference>
<dbReference type="PANTHER" id="PTHR44119">
    <property type="entry name" value="MAGNESIUM-CHELATASE SUBUNIT CHLH, CHLOROPLASTIC"/>
    <property type="match status" value="1"/>
</dbReference>
<dbReference type="RefSeq" id="WP_334319436.1">
    <property type="nucleotide sequence ID" value="NZ_CP109796.1"/>
</dbReference>
<dbReference type="Proteomes" id="UP000078486">
    <property type="component" value="Unassembled WGS sequence"/>
</dbReference>
<evidence type="ECO:0000313" key="3">
    <source>
        <dbReference type="EMBL" id="OAM88908.1"/>
    </source>
</evidence>
<accession>A0A178IGQ4</accession>
<evidence type="ECO:0000259" key="2">
    <source>
        <dbReference type="Pfam" id="PF02514"/>
    </source>
</evidence>